<proteinExistence type="predicted"/>
<dbReference type="GO" id="GO:0006979">
    <property type="term" value="P:response to oxidative stress"/>
    <property type="evidence" value="ECO:0007669"/>
    <property type="project" value="TreeGrafter"/>
</dbReference>
<keyword evidence="3" id="KW-1185">Reference proteome</keyword>
<dbReference type="EMBL" id="QYUM01000004">
    <property type="protein sequence ID" value="RJF85630.1"/>
    <property type="molecule type" value="Genomic_DNA"/>
</dbReference>
<name>A0A418W6H1_9SPHN</name>
<gene>
    <name evidence="2" type="ORF">D3876_17125</name>
</gene>
<evidence type="ECO:0000256" key="1">
    <source>
        <dbReference type="SAM" id="MobiDB-lite"/>
    </source>
</evidence>
<sequence>MGVFKNIFTWWEGATFGTALNTMRNGRKVGEDDQGNLYYEGKKAQAGLTRRWVIYKGQNDSSRVPPEWHSWLHHMIDAVPDQALPSPRTWEREPTPNLTGTGEAYRPAGALEKGGRRAAATGDYEAWTPGA</sequence>
<dbReference type="PANTHER" id="PTHR12910:SF2">
    <property type="entry name" value="NADH DEHYDROGENASE [UBIQUINONE] 1 ALPHA SUBCOMPLEX SUBUNIT 12"/>
    <property type="match status" value="1"/>
</dbReference>
<protein>
    <submittedName>
        <fullName evidence="2">NADH:ubiquinone oxidoreductase subunit NDUFA12</fullName>
    </submittedName>
</protein>
<dbReference type="InterPro" id="IPR007763">
    <property type="entry name" value="NDUFA12"/>
</dbReference>
<dbReference type="AlphaFoldDB" id="A0A418W6H1"/>
<dbReference type="NCBIfam" id="NF006040">
    <property type="entry name" value="PRK08183.1"/>
    <property type="match status" value="1"/>
</dbReference>
<comment type="caution">
    <text evidence="2">The sequence shown here is derived from an EMBL/GenBank/DDBJ whole genome shotgun (WGS) entry which is preliminary data.</text>
</comment>
<accession>A0A418W6H1</accession>
<dbReference type="GO" id="GO:0045271">
    <property type="term" value="C:respiratory chain complex I"/>
    <property type="evidence" value="ECO:0007669"/>
    <property type="project" value="InterPro"/>
</dbReference>
<dbReference type="RefSeq" id="WP_119764566.1">
    <property type="nucleotide sequence ID" value="NZ_QYUM01000004.1"/>
</dbReference>
<organism evidence="2 3">
    <name type="scientific">Sphingomonas cavernae</name>
    <dbReference type="NCBI Taxonomy" id="2320861"/>
    <lineage>
        <taxon>Bacteria</taxon>
        <taxon>Pseudomonadati</taxon>
        <taxon>Pseudomonadota</taxon>
        <taxon>Alphaproteobacteria</taxon>
        <taxon>Sphingomonadales</taxon>
        <taxon>Sphingomonadaceae</taxon>
        <taxon>Sphingomonas</taxon>
    </lineage>
</organism>
<evidence type="ECO:0000313" key="2">
    <source>
        <dbReference type="EMBL" id="RJF85630.1"/>
    </source>
</evidence>
<feature type="region of interest" description="Disordered" evidence="1">
    <location>
        <begin position="83"/>
        <end position="131"/>
    </location>
</feature>
<evidence type="ECO:0000313" key="3">
    <source>
        <dbReference type="Proteomes" id="UP000286100"/>
    </source>
</evidence>
<dbReference type="PANTHER" id="PTHR12910">
    <property type="entry name" value="NADH-UBIQUINONE OXIDOREDUCTASE SUBUNIT B17.2"/>
    <property type="match status" value="1"/>
</dbReference>
<reference evidence="2 3" key="1">
    <citation type="submission" date="2018-09" db="EMBL/GenBank/DDBJ databases">
        <authorList>
            <person name="Zhu H."/>
        </authorList>
    </citation>
    <scope>NUCLEOTIDE SEQUENCE [LARGE SCALE GENOMIC DNA]</scope>
    <source>
        <strain evidence="2 3">K2R01-6</strain>
    </source>
</reference>
<dbReference type="Pfam" id="PF05071">
    <property type="entry name" value="NDUFA12"/>
    <property type="match status" value="1"/>
</dbReference>
<dbReference type="Proteomes" id="UP000286100">
    <property type="component" value="Unassembled WGS sequence"/>
</dbReference>
<keyword evidence="2" id="KW-0830">Ubiquinone</keyword>
<dbReference type="OrthoDB" id="9795340at2"/>